<dbReference type="InterPro" id="IPR000719">
    <property type="entry name" value="Prot_kinase_dom"/>
</dbReference>
<dbReference type="InterPro" id="IPR008271">
    <property type="entry name" value="Ser/Thr_kinase_AS"/>
</dbReference>
<dbReference type="GO" id="GO:0005524">
    <property type="term" value="F:ATP binding"/>
    <property type="evidence" value="ECO:0007669"/>
    <property type="project" value="UniProtKB-UniRule"/>
</dbReference>
<dbReference type="Gene3D" id="3.30.200.20">
    <property type="entry name" value="Phosphorylase Kinase, domain 1"/>
    <property type="match status" value="1"/>
</dbReference>
<comment type="subcellular location">
    <subcellularLocation>
        <location evidence="1">Membrane</location>
        <topology evidence="1">Single-pass membrane protein</topology>
    </subcellularLocation>
</comment>
<keyword evidence="7 14" id="KW-0547">Nucleotide-binding</keyword>
<reference evidence="19" key="1">
    <citation type="journal article" date="2016" name="Nat. Genet.">
        <title>A high-quality carrot genome assembly provides new insights into carotenoid accumulation and asterid genome evolution.</title>
        <authorList>
            <person name="Iorizzo M."/>
            <person name="Ellison S."/>
            <person name="Senalik D."/>
            <person name="Zeng P."/>
            <person name="Satapoomin P."/>
            <person name="Huang J."/>
            <person name="Bowman M."/>
            <person name="Iovene M."/>
            <person name="Sanseverino W."/>
            <person name="Cavagnaro P."/>
            <person name="Yildiz M."/>
            <person name="Macko-Podgorni A."/>
            <person name="Moranska E."/>
            <person name="Grzebelus E."/>
            <person name="Grzebelus D."/>
            <person name="Ashrafi H."/>
            <person name="Zheng Z."/>
            <person name="Cheng S."/>
            <person name="Spooner D."/>
            <person name="Van Deynze A."/>
            <person name="Simon P."/>
        </authorList>
    </citation>
    <scope>NUCLEOTIDE SEQUENCE</scope>
    <source>
        <tissue evidence="19">Leaf</tissue>
    </source>
</reference>
<dbReference type="GO" id="GO:0004674">
    <property type="term" value="F:protein serine/threonine kinase activity"/>
    <property type="evidence" value="ECO:0007669"/>
    <property type="project" value="UniProtKB-KW"/>
</dbReference>
<dbReference type="AlphaFoldDB" id="A0AAF0XSZ2"/>
<evidence type="ECO:0000256" key="13">
    <source>
        <dbReference type="ARBA" id="ARBA00048679"/>
    </source>
</evidence>
<dbReference type="KEGG" id="dcr:108200988"/>
<evidence type="ECO:0000256" key="4">
    <source>
        <dbReference type="ARBA" id="ARBA00022553"/>
    </source>
</evidence>
<evidence type="ECO:0000256" key="14">
    <source>
        <dbReference type="PROSITE-ProRule" id="PRU10141"/>
    </source>
</evidence>
<evidence type="ECO:0000256" key="9">
    <source>
        <dbReference type="ARBA" id="ARBA00022840"/>
    </source>
</evidence>
<keyword evidence="20" id="KW-1185">Reference proteome</keyword>
<sequence>MAESDQTSGNSSNFSVTKKTPILGLRLYTLILLTIAALIIVFAVIFCYLRSSRRRRAQLRYSSGLLPLVNKEITESKQEDHVKDVEVVNFEKTSAPNLSGEKKGSFASNESSSSRAESVSVAAAEGVNIGWGRWYSLKELETATFGFSVENVIGEGGYGVVYKGVFSDGSVVAVKNLMNNKGQAEREFKVEVEAIGKVRHKNLVGLIGYCAEGSQRLLVYEYVDNGNLEQWLHGDVGPVSPLSWEIRMKIAIGTAKGLAYLHEGLEPKVVHRDVKSSNILLDRKWNPKVSDFGLAKLLGSEISHVTTRVMGTFGYVSPDYASTGMLNEGSDVYSFGVLLMEIITGRNPIDYSRAPGEMNLVDWFKVMVASRRGEELVDSLIEVHPPPRALKRALLVCLRCIDLDPLKRPKMGQVVHMLEAEDYPFRSEPRSARETAPIRPPEADAKKGP</sequence>
<dbReference type="PROSITE" id="PS50011">
    <property type="entry name" value="PROTEIN_KINASE_DOM"/>
    <property type="match status" value="1"/>
</dbReference>
<dbReference type="PROSITE" id="PS00108">
    <property type="entry name" value="PROTEIN_KINASE_ST"/>
    <property type="match status" value="1"/>
</dbReference>
<evidence type="ECO:0000256" key="7">
    <source>
        <dbReference type="ARBA" id="ARBA00022741"/>
    </source>
</evidence>
<dbReference type="EMBL" id="CP093351">
    <property type="protein sequence ID" value="WOH13796.1"/>
    <property type="molecule type" value="Genomic_DNA"/>
</dbReference>
<proteinExistence type="inferred from homology"/>
<dbReference type="SMART" id="SM00220">
    <property type="entry name" value="S_TKc"/>
    <property type="match status" value="1"/>
</dbReference>
<evidence type="ECO:0000256" key="11">
    <source>
        <dbReference type="ARBA" id="ARBA00023136"/>
    </source>
</evidence>
<keyword evidence="4" id="KW-0597">Phosphoprotein</keyword>
<evidence type="ECO:0000256" key="16">
    <source>
        <dbReference type="SAM" id="MobiDB-lite"/>
    </source>
</evidence>
<dbReference type="EC" id="2.7.11.1" evidence="2"/>
<feature type="region of interest" description="Disordered" evidence="16">
    <location>
        <begin position="426"/>
        <end position="449"/>
    </location>
</feature>
<evidence type="ECO:0000256" key="12">
    <source>
        <dbReference type="ARBA" id="ARBA00047899"/>
    </source>
</evidence>
<comment type="catalytic activity">
    <reaction evidence="12">
        <text>L-threonyl-[protein] + ATP = O-phospho-L-threonyl-[protein] + ADP + H(+)</text>
        <dbReference type="Rhea" id="RHEA:46608"/>
        <dbReference type="Rhea" id="RHEA-COMP:11060"/>
        <dbReference type="Rhea" id="RHEA-COMP:11605"/>
        <dbReference type="ChEBI" id="CHEBI:15378"/>
        <dbReference type="ChEBI" id="CHEBI:30013"/>
        <dbReference type="ChEBI" id="CHEBI:30616"/>
        <dbReference type="ChEBI" id="CHEBI:61977"/>
        <dbReference type="ChEBI" id="CHEBI:456216"/>
        <dbReference type="EC" id="2.7.11.1"/>
    </reaction>
</comment>
<evidence type="ECO:0000256" key="8">
    <source>
        <dbReference type="ARBA" id="ARBA00022777"/>
    </source>
</evidence>
<keyword evidence="3 15" id="KW-0723">Serine/threonine-protein kinase</keyword>
<dbReference type="InterPro" id="IPR052232">
    <property type="entry name" value="RLK_Ser/Thr-Kinase"/>
</dbReference>
<evidence type="ECO:0000256" key="10">
    <source>
        <dbReference type="ARBA" id="ARBA00022989"/>
    </source>
</evidence>
<keyword evidence="6 17" id="KW-0812">Transmembrane</keyword>
<dbReference type="PANTHER" id="PTHR47984:SF31">
    <property type="entry name" value="OS03G0227900 PROTEIN"/>
    <property type="match status" value="1"/>
</dbReference>
<keyword evidence="10 17" id="KW-1133">Transmembrane helix</keyword>
<dbReference type="PROSITE" id="PS00107">
    <property type="entry name" value="PROTEIN_KINASE_ATP"/>
    <property type="match status" value="1"/>
</dbReference>
<dbReference type="PANTHER" id="PTHR47984">
    <property type="entry name" value="OS01G0323000 PROTEIN"/>
    <property type="match status" value="1"/>
</dbReference>
<evidence type="ECO:0000256" key="6">
    <source>
        <dbReference type="ARBA" id="ARBA00022692"/>
    </source>
</evidence>
<dbReference type="CDD" id="cd14066">
    <property type="entry name" value="STKc_IRAK"/>
    <property type="match status" value="1"/>
</dbReference>
<evidence type="ECO:0000256" key="17">
    <source>
        <dbReference type="SAM" id="Phobius"/>
    </source>
</evidence>
<evidence type="ECO:0000259" key="18">
    <source>
        <dbReference type="PROSITE" id="PS50011"/>
    </source>
</evidence>
<dbReference type="Gene3D" id="1.10.510.10">
    <property type="entry name" value="Transferase(Phosphotransferase) domain 1"/>
    <property type="match status" value="1"/>
</dbReference>
<dbReference type="SUPFAM" id="SSF56112">
    <property type="entry name" value="Protein kinase-like (PK-like)"/>
    <property type="match status" value="1"/>
</dbReference>
<accession>A0AAF0XSZ2</accession>
<comment type="similarity">
    <text evidence="15">Belongs to the protein kinase superfamily.</text>
</comment>
<evidence type="ECO:0000256" key="3">
    <source>
        <dbReference type="ARBA" id="ARBA00022527"/>
    </source>
</evidence>
<gene>
    <name evidence="19" type="ORF">DCAR_0933307</name>
</gene>
<evidence type="ECO:0000313" key="20">
    <source>
        <dbReference type="Proteomes" id="UP000077755"/>
    </source>
</evidence>
<feature type="transmembrane region" description="Helical" evidence="17">
    <location>
        <begin position="27"/>
        <end position="49"/>
    </location>
</feature>
<dbReference type="Pfam" id="PF00069">
    <property type="entry name" value="Pkinase"/>
    <property type="match status" value="1"/>
</dbReference>
<organism evidence="19 20">
    <name type="scientific">Daucus carota subsp. sativus</name>
    <name type="common">Carrot</name>
    <dbReference type="NCBI Taxonomy" id="79200"/>
    <lineage>
        <taxon>Eukaryota</taxon>
        <taxon>Viridiplantae</taxon>
        <taxon>Streptophyta</taxon>
        <taxon>Embryophyta</taxon>
        <taxon>Tracheophyta</taxon>
        <taxon>Spermatophyta</taxon>
        <taxon>Magnoliopsida</taxon>
        <taxon>eudicotyledons</taxon>
        <taxon>Gunneridae</taxon>
        <taxon>Pentapetalae</taxon>
        <taxon>asterids</taxon>
        <taxon>campanulids</taxon>
        <taxon>Apiales</taxon>
        <taxon>Apiaceae</taxon>
        <taxon>Apioideae</taxon>
        <taxon>Scandiceae</taxon>
        <taxon>Daucinae</taxon>
        <taxon>Daucus</taxon>
        <taxon>Daucus sect. Daucus</taxon>
    </lineage>
</organism>
<keyword evidence="9 14" id="KW-0067">ATP-binding</keyword>
<dbReference type="InterPro" id="IPR011009">
    <property type="entry name" value="Kinase-like_dom_sf"/>
</dbReference>
<dbReference type="FunFam" id="3.30.200.20:FF:000173">
    <property type="entry name" value="Probable serine/threonine-protein kinase At1g01540"/>
    <property type="match status" value="1"/>
</dbReference>
<evidence type="ECO:0000256" key="5">
    <source>
        <dbReference type="ARBA" id="ARBA00022679"/>
    </source>
</evidence>
<dbReference type="GO" id="GO:0016020">
    <property type="term" value="C:membrane"/>
    <property type="evidence" value="ECO:0007669"/>
    <property type="project" value="UniProtKB-SubCell"/>
</dbReference>
<evidence type="ECO:0000256" key="1">
    <source>
        <dbReference type="ARBA" id="ARBA00004167"/>
    </source>
</evidence>
<dbReference type="Proteomes" id="UP000077755">
    <property type="component" value="Chromosome 9"/>
</dbReference>
<name>A0AAF0XSZ2_DAUCS</name>
<keyword evidence="11 17" id="KW-0472">Membrane</keyword>
<keyword evidence="8" id="KW-0418">Kinase</keyword>
<evidence type="ECO:0000313" key="19">
    <source>
        <dbReference type="EMBL" id="WOH13796.1"/>
    </source>
</evidence>
<protein>
    <recommendedName>
        <fullName evidence="2">non-specific serine/threonine protein kinase</fullName>
        <ecNumber evidence="2">2.7.11.1</ecNumber>
    </recommendedName>
</protein>
<feature type="domain" description="Protein kinase" evidence="18">
    <location>
        <begin position="147"/>
        <end position="426"/>
    </location>
</feature>
<dbReference type="FunFam" id="1.10.510.10:FF:000035">
    <property type="entry name" value="Putative receptor-like serine/threonine-protein kinase"/>
    <property type="match status" value="1"/>
</dbReference>
<evidence type="ECO:0000256" key="15">
    <source>
        <dbReference type="RuleBase" id="RU000304"/>
    </source>
</evidence>
<feature type="binding site" evidence="14">
    <location>
        <position position="175"/>
    </location>
    <ligand>
        <name>ATP</name>
        <dbReference type="ChEBI" id="CHEBI:30616"/>
    </ligand>
</feature>
<comment type="catalytic activity">
    <reaction evidence="13">
        <text>L-seryl-[protein] + ATP = O-phospho-L-seryl-[protein] + ADP + H(+)</text>
        <dbReference type="Rhea" id="RHEA:17989"/>
        <dbReference type="Rhea" id="RHEA-COMP:9863"/>
        <dbReference type="Rhea" id="RHEA-COMP:11604"/>
        <dbReference type="ChEBI" id="CHEBI:15378"/>
        <dbReference type="ChEBI" id="CHEBI:29999"/>
        <dbReference type="ChEBI" id="CHEBI:30616"/>
        <dbReference type="ChEBI" id="CHEBI:83421"/>
        <dbReference type="ChEBI" id="CHEBI:456216"/>
        <dbReference type="EC" id="2.7.11.1"/>
    </reaction>
</comment>
<dbReference type="InterPro" id="IPR017441">
    <property type="entry name" value="Protein_kinase_ATP_BS"/>
</dbReference>
<reference evidence="19" key="2">
    <citation type="submission" date="2022-03" db="EMBL/GenBank/DDBJ databases">
        <title>Draft title - Genomic analysis of global carrot germplasm unveils the trajectory of domestication and the origin of high carotenoid orange carrot.</title>
        <authorList>
            <person name="Iorizzo M."/>
            <person name="Ellison S."/>
            <person name="Senalik D."/>
            <person name="Macko-Podgorni A."/>
            <person name="Grzebelus D."/>
            <person name="Bostan H."/>
            <person name="Rolling W."/>
            <person name="Curaba J."/>
            <person name="Simon P."/>
        </authorList>
    </citation>
    <scope>NUCLEOTIDE SEQUENCE</scope>
    <source>
        <tissue evidence="19">Leaf</tissue>
    </source>
</reference>
<keyword evidence="5" id="KW-0808">Transferase</keyword>
<evidence type="ECO:0000256" key="2">
    <source>
        <dbReference type="ARBA" id="ARBA00012513"/>
    </source>
</evidence>